<dbReference type="OrthoDB" id="3270344at2759"/>
<feature type="compositionally biased region" description="Basic and acidic residues" evidence="1">
    <location>
        <begin position="59"/>
        <end position="71"/>
    </location>
</feature>
<dbReference type="STRING" id="1314674.A0A0D7B7B1"/>
<proteinExistence type="predicted"/>
<feature type="region of interest" description="Disordered" evidence="1">
    <location>
        <begin position="1"/>
        <end position="79"/>
    </location>
</feature>
<feature type="region of interest" description="Disordered" evidence="1">
    <location>
        <begin position="508"/>
        <end position="530"/>
    </location>
</feature>
<feature type="region of interest" description="Disordered" evidence="1">
    <location>
        <begin position="426"/>
        <end position="475"/>
    </location>
</feature>
<accession>A0A0D7B7B1</accession>
<name>A0A0D7B7B1_9AGAR</name>
<keyword evidence="3" id="KW-1185">Reference proteome</keyword>
<evidence type="ECO:0000256" key="1">
    <source>
        <dbReference type="SAM" id="MobiDB-lite"/>
    </source>
</evidence>
<dbReference type="AlphaFoldDB" id="A0A0D7B7B1"/>
<dbReference type="EMBL" id="KN880566">
    <property type="protein sequence ID" value="KIY66074.1"/>
    <property type="molecule type" value="Genomic_DNA"/>
</dbReference>
<reference evidence="2 3" key="1">
    <citation type="journal article" date="2015" name="Fungal Genet. Biol.">
        <title>Evolution of novel wood decay mechanisms in Agaricales revealed by the genome sequences of Fistulina hepatica and Cylindrobasidium torrendii.</title>
        <authorList>
            <person name="Floudas D."/>
            <person name="Held B.W."/>
            <person name="Riley R."/>
            <person name="Nagy L.G."/>
            <person name="Koehler G."/>
            <person name="Ransdell A.S."/>
            <person name="Younus H."/>
            <person name="Chow J."/>
            <person name="Chiniquy J."/>
            <person name="Lipzen A."/>
            <person name="Tritt A."/>
            <person name="Sun H."/>
            <person name="Haridas S."/>
            <person name="LaButti K."/>
            <person name="Ohm R.A."/>
            <person name="Kues U."/>
            <person name="Blanchette R.A."/>
            <person name="Grigoriev I.V."/>
            <person name="Minto R.E."/>
            <person name="Hibbett D.S."/>
        </authorList>
    </citation>
    <scope>NUCLEOTIDE SEQUENCE [LARGE SCALE GENOMIC DNA]</scope>
    <source>
        <strain evidence="2 3">FP15055 ss-10</strain>
    </source>
</reference>
<evidence type="ECO:0000313" key="2">
    <source>
        <dbReference type="EMBL" id="KIY66074.1"/>
    </source>
</evidence>
<organism evidence="2 3">
    <name type="scientific">Cylindrobasidium torrendii FP15055 ss-10</name>
    <dbReference type="NCBI Taxonomy" id="1314674"/>
    <lineage>
        <taxon>Eukaryota</taxon>
        <taxon>Fungi</taxon>
        <taxon>Dikarya</taxon>
        <taxon>Basidiomycota</taxon>
        <taxon>Agaricomycotina</taxon>
        <taxon>Agaricomycetes</taxon>
        <taxon>Agaricomycetidae</taxon>
        <taxon>Agaricales</taxon>
        <taxon>Marasmiineae</taxon>
        <taxon>Physalacriaceae</taxon>
        <taxon>Cylindrobasidium</taxon>
    </lineage>
</organism>
<sequence>MSPPFPPSASASSHTTPRIRETNLVGMHDSDCSLRLRPPPPPPKVLSRRQDQTSSTRGNEFRSFHSSRDDSWPSDSPARSLKRRLSMDDDGCELFPLLNGGERPAFIDCDTCGVRVPLREQATGQYTVRHWLAHQALCHLPTPYSAPVKRQRGYRTEEERIHDLENDPYVQAFEPYVVHCKLCDKWIRLLSRSRYSTSPWEAHRKSCLAKKIASENSKLLELDPCARKFDAERVLCASCDKWIAITDNRNLWEVHKERCREATLPTVVVENSVISTTPLARPIMTTERPHSHLVPPSGQTPTLRRNLEQREAHLRSDPFIKIVEEHRVFCSLCQKWVGLRQNSRFYTYPWTRHRRACLARNSDCQTARERVLDSEQRLSSGPQGGEDAGGSVDEDIQETHRPFARDTSHPAITDLNARAKTVTATTYKSTISSSSQSSSVTPRQGPPKDGRETSSRAPCRDPAPPKVTTITTRPGTKVSTVKYDVKEEFPSREDEAALLQTSQRFPDGRFSKKTQTRPPSPLRGRMSPAGRRLSNAESYLDLDAPSNRITHLAFHIVHLLQTTFRSGASIHAIVRFLNASMPVARWKEFDMREVIAGVGLLARDGIKVDEDEWRLELAGDFVRRC</sequence>
<dbReference type="Proteomes" id="UP000054007">
    <property type="component" value="Unassembled WGS sequence"/>
</dbReference>
<gene>
    <name evidence="2" type="ORF">CYLTODRAFT_491763</name>
</gene>
<feature type="region of interest" description="Disordered" evidence="1">
    <location>
        <begin position="369"/>
        <end position="393"/>
    </location>
</feature>
<evidence type="ECO:0000313" key="3">
    <source>
        <dbReference type="Proteomes" id="UP000054007"/>
    </source>
</evidence>
<protein>
    <submittedName>
        <fullName evidence="2">Uncharacterized protein</fullName>
    </submittedName>
</protein>
<feature type="compositionally biased region" description="Low complexity" evidence="1">
    <location>
        <begin position="426"/>
        <end position="441"/>
    </location>
</feature>